<organism evidence="2 3">
    <name type="scientific">Fusarium pseudoanthophilum</name>
    <dbReference type="NCBI Taxonomy" id="48495"/>
    <lineage>
        <taxon>Eukaryota</taxon>
        <taxon>Fungi</taxon>
        <taxon>Dikarya</taxon>
        <taxon>Ascomycota</taxon>
        <taxon>Pezizomycotina</taxon>
        <taxon>Sordariomycetes</taxon>
        <taxon>Hypocreomycetidae</taxon>
        <taxon>Hypocreales</taxon>
        <taxon>Nectriaceae</taxon>
        <taxon>Fusarium</taxon>
        <taxon>Fusarium fujikuroi species complex</taxon>
    </lineage>
</organism>
<reference evidence="2 3" key="1">
    <citation type="submission" date="2020-05" db="EMBL/GenBank/DDBJ databases">
        <title>Identification and distribution of gene clusters putatively required for synthesis of sphingolipid metabolism inhibitors in phylogenetically diverse species of the filamentous fungus Fusarium.</title>
        <authorList>
            <person name="Kim H.-S."/>
            <person name="Busman M."/>
            <person name="Brown D.W."/>
            <person name="Divon H."/>
            <person name="Uhlig S."/>
            <person name="Proctor R.H."/>
        </authorList>
    </citation>
    <scope>NUCLEOTIDE SEQUENCE [LARGE SCALE GENOMIC DNA]</scope>
    <source>
        <strain evidence="2 3">NRRL 25211</strain>
    </source>
</reference>
<feature type="compositionally biased region" description="Polar residues" evidence="1">
    <location>
        <begin position="87"/>
        <end position="102"/>
    </location>
</feature>
<feature type="region of interest" description="Disordered" evidence="1">
    <location>
        <begin position="215"/>
        <end position="239"/>
    </location>
</feature>
<dbReference type="EMBL" id="JAAOAR010000645">
    <property type="protein sequence ID" value="KAF5576334.1"/>
    <property type="molecule type" value="Genomic_DNA"/>
</dbReference>
<feature type="region of interest" description="Disordered" evidence="1">
    <location>
        <begin position="70"/>
        <end position="102"/>
    </location>
</feature>
<accession>A0A8H5KNG5</accession>
<evidence type="ECO:0000256" key="1">
    <source>
        <dbReference type="SAM" id="MobiDB-lite"/>
    </source>
</evidence>
<evidence type="ECO:0000313" key="2">
    <source>
        <dbReference type="EMBL" id="KAF5576334.1"/>
    </source>
</evidence>
<dbReference type="Proteomes" id="UP000544095">
    <property type="component" value="Unassembled WGS sequence"/>
</dbReference>
<feature type="compositionally biased region" description="Basic and acidic residues" evidence="1">
    <location>
        <begin position="230"/>
        <end position="239"/>
    </location>
</feature>
<keyword evidence="3" id="KW-1185">Reference proteome</keyword>
<proteinExistence type="predicted"/>
<sequence length="643" mass="72501">MGNDQIQGHRWNAPEPFILPFPNDWDMERPRSLTPPPQEHDLASCNGSTVHWMNDLLLRTVDYLRNNLSPSPAASDTSPPVGGDTWSGIQSNPDSRSQSPVSSAISFDEEYLRIMLRWFLAKCISHSSLSVPPETYSESPSCSLSSEKSEVDPMFEHNVTSAVSERSPSPSPMDIPETSCEMELDAINSFEHQRLAIDDAILPNRAERTHVGVVSSHNPDVAPHGSLETSPDHHTKEEYPATKTICKDSCSSDVDDDSFLPECDVQSPSEIPEMYAPMEIEPRNFAPNSTTIAILPESIRTRIMTFCIEPKDLLPLIRSSPVFLQPFCHNRFGIVSLMIEHMRFRFGGDMPSSCLMVARLRNMESRGVASNPEVRKAAARRVITEIFGLSPKGPLLHPVYSLRQLKFISDILDSAESVMSGYLSLSRAHINRVSELGPLPEELALSMTETKRFMDSICLYDAYCTAFFSENAILSSSDTALRRIFLDQDGIPCGITKRFYCIMHYLRLSYSDWLYMALGQRYPDAPAMFESNSQFHTLDKHIDPLIDYFICGGTGVFRMLQDMTAPDRYGFLFRQLDRCEKDEEYRKKISLTQAGEERMWAYSEIAGGLTTEEFQTAQHFWDPTTPLGSLCWNKLTATNLNCK</sequence>
<feature type="compositionally biased region" description="Low complexity" evidence="1">
    <location>
        <begin position="70"/>
        <end position="80"/>
    </location>
</feature>
<comment type="caution">
    <text evidence="2">The sequence shown here is derived from an EMBL/GenBank/DDBJ whole genome shotgun (WGS) entry which is preliminary data.</text>
</comment>
<name>A0A8H5KNG5_9HYPO</name>
<protein>
    <submittedName>
        <fullName evidence="2">Uncharacterized protein</fullName>
    </submittedName>
</protein>
<dbReference type="AlphaFoldDB" id="A0A8H5KNG5"/>
<evidence type="ECO:0000313" key="3">
    <source>
        <dbReference type="Proteomes" id="UP000544095"/>
    </source>
</evidence>
<gene>
    <name evidence="2" type="ORF">FPANT_10982</name>
</gene>